<dbReference type="Pfam" id="PF04672">
    <property type="entry name" value="Methyltransf_19"/>
    <property type="match status" value="1"/>
</dbReference>
<protein>
    <recommendedName>
        <fullName evidence="4">S-adenosyl methyltransferase</fullName>
    </recommendedName>
</protein>
<dbReference type="InterPro" id="IPR029063">
    <property type="entry name" value="SAM-dependent_MTases_sf"/>
</dbReference>
<reference evidence="2 3" key="1">
    <citation type="submission" date="2020-04" db="EMBL/GenBank/DDBJ databases">
        <title>Thermobifida alba genome sequencing and assembly.</title>
        <authorList>
            <person name="Luzics S."/>
            <person name="Horvath B."/>
            <person name="Nagy I."/>
            <person name="Toth A."/>
            <person name="Nagy I."/>
            <person name="Kukolya J."/>
        </authorList>
    </citation>
    <scope>NUCLEOTIDE SEQUENCE [LARGE SCALE GENOMIC DNA]</scope>
    <source>
        <strain evidence="2 3">DSM 43795</strain>
    </source>
</reference>
<accession>A0ABY4KYV4</accession>
<dbReference type="RefSeq" id="WP_248592145.1">
    <property type="nucleotide sequence ID" value="NZ_BAABEB010000010.1"/>
</dbReference>
<evidence type="ECO:0000313" key="2">
    <source>
        <dbReference type="EMBL" id="UPT19911.1"/>
    </source>
</evidence>
<organism evidence="2 3">
    <name type="scientific">Thermobifida alba</name>
    <name type="common">Thermomonospora alba</name>
    <dbReference type="NCBI Taxonomy" id="53522"/>
    <lineage>
        <taxon>Bacteria</taxon>
        <taxon>Bacillati</taxon>
        <taxon>Actinomycetota</taxon>
        <taxon>Actinomycetes</taxon>
        <taxon>Streptosporangiales</taxon>
        <taxon>Nocardiopsidaceae</taxon>
        <taxon>Thermobifida</taxon>
    </lineage>
</organism>
<dbReference type="Proteomes" id="UP000832041">
    <property type="component" value="Chromosome"/>
</dbReference>
<dbReference type="Gene3D" id="3.40.50.150">
    <property type="entry name" value="Vaccinia Virus protein VP39"/>
    <property type="match status" value="1"/>
</dbReference>
<proteinExistence type="predicted"/>
<feature type="region of interest" description="Disordered" evidence="1">
    <location>
        <begin position="1"/>
        <end position="23"/>
    </location>
</feature>
<evidence type="ECO:0000313" key="3">
    <source>
        <dbReference type="Proteomes" id="UP000832041"/>
    </source>
</evidence>
<name>A0ABY4KYV4_THEAE</name>
<keyword evidence="3" id="KW-1185">Reference proteome</keyword>
<evidence type="ECO:0008006" key="4">
    <source>
        <dbReference type="Google" id="ProtNLM"/>
    </source>
</evidence>
<dbReference type="EMBL" id="CP051627">
    <property type="protein sequence ID" value="UPT19911.1"/>
    <property type="molecule type" value="Genomic_DNA"/>
</dbReference>
<gene>
    <name evidence="2" type="ORF">FOF52_02130</name>
</gene>
<sequence length="240" mass="26032">MIEQRQALPVDDEPRSPEVPAPRVIRMDDHRPGARAAACAEESARTARLVEAEARFLARCLGYLVADLRIRQYIDFGSRVPHSAGVHGIVTERLPDARVVRIDTGTAVPLHPRASASQPAALWLERPRPEDLAAQLSLRGLVDLGEPAAVLVDADQLPADLAVRDVVHVLHDVLAPGSHLVLRQRPANPADPYARALAAALFEPFCLLEPGVADLAWWPYPDEEVAADGVGVLAGLARRR</sequence>
<dbReference type="InterPro" id="IPR006764">
    <property type="entry name" value="SAM_dep_MeTrfase_SAV2177_type"/>
</dbReference>
<evidence type="ECO:0000256" key="1">
    <source>
        <dbReference type="SAM" id="MobiDB-lite"/>
    </source>
</evidence>